<dbReference type="eggNOG" id="COG5470">
    <property type="taxonomic scope" value="Bacteria"/>
</dbReference>
<proteinExistence type="predicted"/>
<dbReference type="Pfam" id="PF07045">
    <property type="entry name" value="DUF1330"/>
    <property type="match status" value="1"/>
</dbReference>
<sequence>MSYYLIVRVKVNNPEGYASYTALTPDIVAAHGGRFLARCPSPVTLEGPREDQRVVLVEFPDEQHARAFYDSAEYQAAKAIREPFSEAQFLMVPGV</sequence>
<gene>
    <name evidence="2" type="ORF">MIM_c25900</name>
</gene>
<feature type="domain" description="DUF1330" evidence="1">
    <location>
        <begin position="4"/>
        <end position="95"/>
    </location>
</feature>
<dbReference type="KEGG" id="amim:MIM_c25900"/>
<evidence type="ECO:0000313" key="2">
    <source>
        <dbReference type="EMBL" id="AHG64660.1"/>
    </source>
</evidence>
<dbReference type="EMBL" id="CP003915">
    <property type="protein sequence ID" value="AHG64660.1"/>
    <property type="molecule type" value="Genomic_DNA"/>
</dbReference>
<dbReference type="PANTHER" id="PTHR41521">
    <property type="match status" value="1"/>
</dbReference>
<dbReference type="InterPro" id="IPR010753">
    <property type="entry name" value="DUF1330"/>
</dbReference>
<dbReference type="InterPro" id="IPR011008">
    <property type="entry name" value="Dimeric_a/b-barrel"/>
</dbReference>
<reference evidence="2 3" key="1">
    <citation type="journal article" date="2014" name="Microbiology">
        <title>Unravelling the complete genome sequence of Advenella mimigardefordensis strain DPN7T and novel insights in the catabolism of the xenobiotic polythioester precursor 3,3'-dithiodipropionate.</title>
        <authorList>
            <person name="Wubbeler J.H."/>
            <person name="Hiessl S."/>
            <person name="Schuldes J."/>
            <person name="Thurmer A."/>
            <person name="Daniel R."/>
            <person name="Steinbuchel A."/>
        </authorList>
    </citation>
    <scope>NUCLEOTIDE SEQUENCE [LARGE SCALE GENOMIC DNA]</scope>
    <source>
        <strain evidence="3">DSM 17166 / LMG 22922 / DPN7</strain>
    </source>
</reference>
<dbReference type="RefSeq" id="WP_025373308.1">
    <property type="nucleotide sequence ID" value="NZ_CP003915.1"/>
</dbReference>
<evidence type="ECO:0000259" key="1">
    <source>
        <dbReference type="Pfam" id="PF07045"/>
    </source>
</evidence>
<dbReference type="SUPFAM" id="SSF54909">
    <property type="entry name" value="Dimeric alpha+beta barrel"/>
    <property type="match status" value="1"/>
</dbReference>
<dbReference type="Proteomes" id="UP000019095">
    <property type="component" value="Chromosome"/>
</dbReference>
<accession>W0PGY1</accession>
<name>W0PGY1_ADVMD</name>
<dbReference type="PANTHER" id="PTHR41521:SF4">
    <property type="entry name" value="BLR0684 PROTEIN"/>
    <property type="match status" value="1"/>
</dbReference>
<protein>
    <recommendedName>
        <fullName evidence="1">DUF1330 domain-containing protein</fullName>
    </recommendedName>
</protein>
<dbReference type="HOGENOM" id="CLU_145407_1_2_4"/>
<keyword evidence="3" id="KW-1185">Reference proteome</keyword>
<dbReference type="OrthoDB" id="516779at2"/>
<dbReference type="PATRIC" id="fig|1247726.3.peg.2847"/>
<dbReference type="Gene3D" id="3.30.70.100">
    <property type="match status" value="1"/>
</dbReference>
<evidence type="ECO:0000313" key="3">
    <source>
        <dbReference type="Proteomes" id="UP000019095"/>
    </source>
</evidence>
<organism evidence="2 3">
    <name type="scientific">Advenella mimigardefordensis (strain DSM 17166 / LMG 22922 / DPN7)</name>
    <dbReference type="NCBI Taxonomy" id="1247726"/>
    <lineage>
        <taxon>Bacteria</taxon>
        <taxon>Pseudomonadati</taxon>
        <taxon>Pseudomonadota</taxon>
        <taxon>Betaproteobacteria</taxon>
        <taxon>Burkholderiales</taxon>
        <taxon>Alcaligenaceae</taxon>
    </lineage>
</organism>
<dbReference type="AlphaFoldDB" id="W0PGY1"/>